<sequence>MSVSLYFTQLKSLWDELHSIAPINPCICGNAKSIIDQQNQDRAMEFFRASMTDSRPSAAKFSSWIAFLQFSIHGFPNKPPKKSERFSSTSATQLSSAQYQKLLSLLAKEDTMGSSVNLAGPSNEEDDWSG</sequence>
<dbReference type="EMBL" id="OX451737">
    <property type="protein sequence ID" value="CAI8600707.1"/>
    <property type="molecule type" value="Genomic_DNA"/>
</dbReference>
<proteinExistence type="predicted"/>
<dbReference type="AlphaFoldDB" id="A0AAV0ZXQ9"/>
<organism evidence="1 2">
    <name type="scientific">Vicia faba</name>
    <name type="common">Broad bean</name>
    <name type="synonym">Faba vulgaris</name>
    <dbReference type="NCBI Taxonomy" id="3906"/>
    <lineage>
        <taxon>Eukaryota</taxon>
        <taxon>Viridiplantae</taxon>
        <taxon>Streptophyta</taxon>
        <taxon>Embryophyta</taxon>
        <taxon>Tracheophyta</taxon>
        <taxon>Spermatophyta</taxon>
        <taxon>Magnoliopsida</taxon>
        <taxon>eudicotyledons</taxon>
        <taxon>Gunneridae</taxon>
        <taxon>Pentapetalae</taxon>
        <taxon>rosids</taxon>
        <taxon>fabids</taxon>
        <taxon>Fabales</taxon>
        <taxon>Fabaceae</taxon>
        <taxon>Papilionoideae</taxon>
        <taxon>50 kb inversion clade</taxon>
        <taxon>NPAAA clade</taxon>
        <taxon>Hologalegina</taxon>
        <taxon>IRL clade</taxon>
        <taxon>Fabeae</taxon>
        <taxon>Vicia</taxon>
    </lineage>
</organism>
<protein>
    <submittedName>
        <fullName evidence="1">Uncharacterized protein</fullName>
    </submittedName>
</protein>
<reference evidence="1 2" key="1">
    <citation type="submission" date="2023-01" db="EMBL/GenBank/DDBJ databases">
        <authorList>
            <person name="Kreplak J."/>
        </authorList>
    </citation>
    <scope>NUCLEOTIDE SEQUENCE [LARGE SCALE GENOMIC DNA]</scope>
</reference>
<evidence type="ECO:0000313" key="1">
    <source>
        <dbReference type="EMBL" id="CAI8600707.1"/>
    </source>
</evidence>
<keyword evidence="2" id="KW-1185">Reference proteome</keyword>
<evidence type="ECO:0000313" key="2">
    <source>
        <dbReference type="Proteomes" id="UP001157006"/>
    </source>
</evidence>
<gene>
    <name evidence="1" type="ORF">VFH_II236840</name>
</gene>
<dbReference type="Proteomes" id="UP001157006">
    <property type="component" value="Chromosome 2"/>
</dbReference>
<accession>A0AAV0ZXQ9</accession>
<name>A0AAV0ZXQ9_VICFA</name>